<comment type="caution">
    <text evidence="2">The sequence shown here is derived from an EMBL/GenBank/DDBJ whole genome shotgun (WGS) entry which is preliminary data.</text>
</comment>
<protein>
    <submittedName>
        <fullName evidence="2">Gag/pol protein</fullName>
    </submittedName>
</protein>
<dbReference type="PANTHER" id="PTHR11439">
    <property type="entry name" value="GAG-POL-RELATED RETROTRANSPOSON"/>
    <property type="match status" value="1"/>
</dbReference>
<proteinExistence type="predicted"/>
<keyword evidence="3" id="KW-1185">Reference proteome</keyword>
<dbReference type="Proteomes" id="UP000325315">
    <property type="component" value="Unassembled WGS sequence"/>
</dbReference>
<dbReference type="OrthoDB" id="994562at2759"/>
<dbReference type="AlphaFoldDB" id="A0A5B6V4G4"/>
<organism evidence="2 3">
    <name type="scientific">Gossypium australe</name>
    <dbReference type="NCBI Taxonomy" id="47621"/>
    <lineage>
        <taxon>Eukaryota</taxon>
        <taxon>Viridiplantae</taxon>
        <taxon>Streptophyta</taxon>
        <taxon>Embryophyta</taxon>
        <taxon>Tracheophyta</taxon>
        <taxon>Spermatophyta</taxon>
        <taxon>Magnoliopsida</taxon>
        <taxon>eudicotyledons</taxon>
        <taxon>Gunneridae</taxon>
        <taxon>Pentapetalae</taxon>
        <taxon>rosids</taxon>
        <taxon>malvids</taxon>
        <taxon>Malvales</taxon>
        <taxon>Malvaceae</taxon>
        <taxon>Malvoideae</taxon>
        <taxon>Gossypium</taxon>
    </lineage>
</organism>
<dbReference type="InterPro" id="IPR013103">
    <property type="entry name" value="RVT_2"/>
</dbReference>
<feature type="domain" description="Reverse transcriptase Ty1/copia-type" evidence="1">
    <location>
        <begin position="2"/>
        <end position="64"/>
    </location>
</feature>
<dbReference type="Pfam" id="PF07727">
    <property type="entry name" value="RVT_2"/>
    <property type="match status" value="1"/>
</dbReference>
<evidence type="ECO:0000313" key="3">
    <source>
        <dbReference type="Proteomes" id="UP000325315"/>
    </source>
</evidence>
<accession>A0A5B6V4G4</accession>
<sequence length="337" mass="38811">MQPVRYIAKGNEHKVCKLLRSIYGLKQASFSWNQRFDQVIKTFGFEQNNDEPCAYKCLGDGNENLGEANFVLGIRILRNRKSKVIALSKTSYIDKILEHYAMTNSKKGNQPFVSGYHLSLEDCPKTVKERENMRKVPYVSVVESLMYAMHTPRYLFCSGAEREIICLCIPKETLLPIEYTDSDFQTYHDLRKSTSSYVFFLSDGSIVWRSVKQTCTPDSTMKVEYVAASEATKEAIWLRKFLRDLEVIPDMEKAITLYCDCSATITNTKEARNHKRTKHIDQKYHIIKEVVADGIVDVVKVTSEDNLADLFTNTILARSFEEHMESMGMQNMAYLFQ</sequence>
<name>A0A5B6V4G4_9ROSI</name>
<gene>
    <name evidence="2" type="ORF">EPI10_008322</name>
</gene>
<evidence type="ECO:0000313" key="2">
    <source>
        <dbReference type="EMBL" id="KAA3464018.1"/>
    </source>
</evidence>
<dbReference type="CDD" id="cd09272">
    <property type="entry name" value="RNase_HI_RT_Ty1"/>
    <property type="match status" value="1"/>
</dbReference>
<dbReference type="EMBL" id="SMMG02000008">
    <property type="protein sequence ID" value="KAA3464018.1"/>
    <property type="molecule type" value="Genomic_DNA"/>
</dbReference>
<reference evidence="3" key="1">
    <citation type="journal article" date="2019" name="Plant Biotechnol. J.">
        <title>Genome sequencing of the Australian wild diploid species Gossypium australe highlights disease resistance and delayed gland morphogenesis.</title>
        <authorList>
            <person name="Cai Y."/>
            <person name="Cai X."/>
            <person name="Wang Q."/>
            <person name="Wang P."/>
            <person name="Zhang Y."/>
            <person name="Cai C."/>
            <person name="Xu Y."/>
            <person name="Wang K."/>
            <person name="Zhou Z."/>
            <person name="Wang C."/>
            <person name="Geng S."/>
            <person name="Li B."/>
            <person name="Dong Q."/>
            <person name="Hou Y."/>
            <person name="Wang H."/>
            <person name="Ai P."/>
            <person name="Liu Z."/>
            <person name="Yi F."/>
            <person name="Sun M."/>
            <person name="An G."/>
            <person name="Cheng J."/>
            <person name="Zhang Y."/>
            <person name="Shi Q."/>
            <person name="Xie Y."/>
            <person name="Shi X."/>
            <person name="Chang Y."/>
            <person name="Huang F."/>
            <person name="Chen Y."/>
            <person name="Hong S."/>
            <person name="Mi L."/>
            <person name="Sun Q."/>
            <person name="Zhang L."/>
            <person name="Zhou B."/>
            <person name="Peng R."/>
            <person name="Zhang X."/>
            <person name="Liu F."/>
        </authorList>
    </citation>
    <scope>NUCLEOTIDE SEQUENCE [LARGE SCALE GENOMIC DNA]</scope>
    <source>
        <strain evidence="3">cv. PA1801</strain>
    </source>
</reference>
<dbReference type="PANTHER" id="PTHR11439:SF496">
    <property type="entry name" value="RNA-DIRECTED DNA POLYMERASE"/>
    <property type="match status" value="1"/>
</dbReference>
<evidence type="ECO:0000259" key="1">
    <source>
        <dbReference type="Pfam" id="PF07727"/>
    </source>
</evidence>